<reference evidence="1" key="1">
    <citation type="submission" date="2018-05" db="EMBL/GenBank/DDBJ databases">
        <authorList>
            <person name="Lanie J.A."/>
            <person name="Ng W.-L."/>
            <person name="Kazmierczak K.M."/>
            <person name="Andrzejewski T.M."/>
            <person name="Davidsen T.M."/>
            <person name="Wayne K.J."/>
            <person name="Tettelin H."/>
            <person name="Glass J.I."/>
            <person name="Rusch D."/>
            <person name="Podicherti R."/>
            <person name="Tsui H.-C.T."/>
            <person name="Winkler M.E."/>
        </authorList>
    </citation>
    <scope>NUCLEOTIDE SEQUENCE</scope>
</reference>
<organism evidence="1">
    <name type="scientific">marine metagenome</name>
    <dbReference type="NCBI Taxonomy" id="408172"/>
    <lineage>
        <taxon>unclassified sequences</taxon>
        <taxon>metagenomes</taxon>
        <taxon>ecological metagenomes</taxon>
    </lineage>
</organism>
<gene>
    <name evidence="1" type="ORF">METZ01_LOCUS314010</name>
</gene>
<dbReference type="AlphaFoldDB" id="A0A382NJ76"/>
<name>A0A382NJ76_9ZZZZ</name>
<evidence type="ECO:0000313" key="1">
    <source>
        <dbReference type="EMBL" id="SVC61156.1"/>
    </source>
</evidence>
<proteinExistence type="predicted"/>
<dbReference type="EMBL" id="UINC01100811">
    <property type="protein sequence ID" value="SVC61156.1"/>
    <property type="molecule type" value="Genomic_DNA"/>
</dbReference>
<sequence length="23" mass="2732">MVVMFENVSRIGVMVIHLRRETD</sequence>
<protein>
    <submittedName>
        <fullName evidence="1">Uncharacterized protein</fullName>
    </submittedName>
</protein>
<accession>A0A382NJ76</accession>